<feature type="domain" description="SLH" evidence="3">
    <location>
        <begin position="31"/>
        <end position="95"/>
    </location>
</feature>
<comment type="caution">
    <text evidence="4">The sequence shown here is derived from an EMBL/GenBank/DDBJ whole genome shotgun (WGS) entry which is preliminary data.</text>
</comment>
<evidence type="ECO:0000313" key="4">
    <source>
        <dbReference type="EMBL" id="GGD96382.1"/>
    </source>
</evidence>
<feature type="compositionally biased region" description="Polar residues" evidence="1">
    <location>
        <begin position="332"/>
        <end position="461"/>
    </location>
</feature>
<feature type="region of interest" description="Disordered" evidence="1">
    <location>
        <begin position="307"/>
        <end position="461"/>
    </location>
</feature>
<organism evidence="4 5">
    <name type="scientific">Paenibacillus nasutitermitis</name>
    <dbReference type="NCBI Taxonomy" id="1652958"/>
    <lineage>
        <taxon>Bacteria</taxon>
        <taxon>Bacillati</taxon>
        <taxon>Bacillota</taxon>
        <taxon>Bacilli</taxon>
        <taxon>Bacillales</taxon>
        <taxon>Paenibacillaceae</taxon>
        <taxon>Paenibacillus</taxon>
    </lineage>
</organism>
<sequence>MRKRTLLSFMVLGLCLSATSVQAAENSGRPSAADFSDLKGLDEATKSKFDAMISAGIFDGVSNDTFGLADNMNRAQFAKVAALVFNLRIDQSLTKSTFKDVKSDDPAHGYALPYIEALKAAGITDGTGNGAFNPAGDVTKEQLAKILILGLGEQRGTSTPPVSDNTVSSWASDYVQRALELKLLENSPDGTFGGKEEASRGLLAMGGFETARTVEKTKPLEVSGADFAAGNKLNLTLTVGVDSDSVDLSKITINGVPLDPKMDSYVLSEDKKTIMIKLHDGFQLDTSKTPVIAVNGLKTLFGNEVKNEESNEISVTLTEPPVKPTTPYIQEPASTQETTNPNPGTDPNQEATNPNPGTDPNQEATNPNPGTDPNQEETNPNPGTDPNQETTNPNQGTDPNQEETNPNPGTDPNQEATNPNQGTDPNQEAVNPNQGTDPNQGATNPNQGTDPNQGATNPNQG</sequence>
<evidence type="ECO:0000256" key="2">
    <source>
        <dbReference type="SAM" id="SignalP"/>
    </source>
</evidence>
<dbReference type="InterPro" id="IPR001119">
    <property type="entry name" value="SLH_dom"/>
</dbReference>
<accession>A0A917E2Z0</accession>
<evidence type="ECO:0000313" key="5">
    <source>
        <dbReference type="Proteomes" id="UP000612456"/>
    </source>
</evidence>
<dbReference type="Pfam" id="PF00395">
    <property type="entry name" value="SLH"/>
    <property type="match status" value="3"/>
</dbReference>
<dbReference type="EMBL" id="BMHP01000008">
    <property type="protein sequence ID" value="GGD96382.1"/>
    <property type="molecule type" value="Genomic_DNA"/>
</dbReference>
<dbReference type="RefSeq" id="WP_188998930.1">
    <property type="nucleotide sequence ID" value="NZ_BMHP01000008.1"/>
</dbReference>
<dbReference type="PROSITE" id="PS51272">
    <property type="entry name" value="SLH"/>
    <property type="match status" value="2"/>
</dbReference>
<dbReference type="Proteomes" id="UP000612456">
    <property type="component" value="Unassembled WGS sequence"/>
</dbReference>
<proteinExistence type="predicted"/>
<reference evidence="4" key="2">
    <citation type="submission" date="2020-09" db="EMBL/GenBank/DDBJ databases">
        <authorList>
            <person name="Sun Q."/>
            <person name="Zhou Y."/>
        </authorList>
    </citation>
    <scope>NUCLEOTIDE SEQUENCE</scope>
    <source>
        <strain evidence="4">CGMCC 1.15178</strain>
    </source>
</reference>
<keyword evidence="2" id="KW-0732">Signal</keyword>
<dbReference type="AlphaFoldDB" id="A0A917E2Z0"/>
<feature type="signal peptide" evidence="2">
    <location>
        <begin position="1"/>
        <end position="23"/>
    </location>
</feature>
<protein>
    <recommendedName>
        <fullName evidence="3">SLH domain-containing protein</fullName>
    </recommendedName>
</protein>
<name>A0A917E2Z0_9BACL</name>
<feature type="chain" id="PRO_5038077645" description="SLH domain-containing protein" evidence="2">
    <location>
        <begin position="24"/>
        <end position="461"/>
    </location>
</feature>
<reference evidence="4" key="1">
    <citation type="journal article" date="2014" name="Int. J. Syst. Evol. Microbiol.">
        <title>Complete genome sequence of Corynebacterium casei LMG S-19264T (=DSM 44701T), isolated from a smear-ripened cheese.</title>
        <authorList>
            <consortium name="US DOE Joint Genome Institute (JGI-PGF)"/>
            <person name="Walter F."/>
            <person name="Albersmeier A."/>
            <person name="Kalinowski J."/>
            <person name="Ruckert C."/>
        </authorList>
    </citation>
    <scope>NUCLEOTIDE SEQUENCE</scope>
    <source>
        <strain evidence="4">CGMCC 1.15178</strain>
    </source>
</reference>
<evidence type="ECO:0000259" key="3">
    <source>
        <dbReference type="PROSITE" id="PS51272"/>
    </source>
</evidence>
<evidence type="ECO:0000256" key="1">
    <source>
        <dbReference type="SAM" id="MobiDB-lite"/>
    </source>
</evidence>
<keyword evidence="5" id="KW-1185">Reference proteome</keyword>
<feature type="domain" description="SLH" evidence="3">
    <location>
        <begin position="98"/>
        <end position="161"/>
    </location>
</feature>
<gene>
    <name evidence="4" type="ORF">GCM10010911_63880</name>
</gene>